<proteinExistence type="predicted"/>
<sequence length="108" mass="12038">MWRQCSSVSEAVVMAVSGGAEPPLSPDSPPALPVVYERDPRLHDCALLLQNYVQAQQQQISILERSLADMARNFGQREQALLGQIRDLTHQLSRLAAEKVGPWEMRKG</sequence>
<keyword evidence="2" id="KW-1185">Reference proteome</keyword>
<organism evidence="1 2">
    <name type="scientific">Amphibalanus amphitrite</name>
    <name type="common">Striped barnacle</name>
    <name type="synonym">Balanus amphitrite</name>
    <dbReference type="NCBI Taxonomy" id="1232801"/>
    <lineage>
        <taxon>Eukaryota</taxon>
        <taxon>Metazoa</taxon>
        <taxon>Ecdysozoa</taxon>
        <taxon>Arthropoda</taxon>
        <taxon>Crustacea</taxon>
        <taxon>Multicrustacea</taxon>
        <taxon>Cirripedia</taxon>
        <taxon>Thoracica</taxon>
        <taxon>Thoracicalcarea</taxon>
        <taxon>Balanomorpha</taxon>
        <taxon>Balanoidea</taxon>
        <taxon>Balanidae</taxon>
        <taxon>Amphibalaninae</taxon>
        <taxon>Amphibalanus</taxon>
    </lineage>
</organism>
<dbReference type="OrthoDB" id="6270329at2759"/>
<name>A0A6A4WMZ3_AMPAM</name>
<gene>
    <name evidence="1" type="ORF">FJT64_024495</name>
</gene>
<protein>
    <submittedName>
        <fullName evidence="1">Uncharacterized protein</fullName>
    </submittedName>
</protein>
<dbReference type="Proteomes" id="UP000440578">
    <property type="component" value="Unassembled WGS sequence"/>
</dbReference>
<evidence type="ECO:0000313" key="2">
    <source>
        <dbReference type="Proteomes" id="UP000440578"/>
    </source>
</evidence>
<reference evidence="1 2" key="1">
    <citation type="submission" date="2019-07" db="EMBL/GenBank/DDBJ databases">
        <title>Draft genome assembly of a fouling barnacle, Amphibalanus amphitrite (Darwin, 1854): The first reference genome for Thecostraca.</title>
        <authorList>
            <person name="Kim W."/>
        </authorList>
    </citation>
    <scope>NUCLEOTIDE SEQUENCE [LARGE SCALE GENOMIC DNA]</scope>
    <source>
        <strain evidence="1">SNU_AA5</strain>
        <tissue evidence="1">Soma without cirri and trophi</tissue>
    </source>
</reference>
<evidence type="ECO:0000313" key="1">
    <source>
        <dbReference type="EMBL" id="KAF0303528.1"/>
    </source>
</evidence>
<dbReference type="EMBL" id="VIIS01000933">
    <property type="protein sequence ID" value="KAF0303528.1"/>
    <property type="molecule type" value="Genomic_DNA"/>
</dbReference>
<comment type="caution">
    <text evidence="1">The sequence shown here is derived from an EMBL/GenBank/DDBJ whole genome shotgun (WGS) entry which is preliminary data.</text>
</comment>
<dbReference type="AlphaFoldDB" id="A0A6A4WMZ3"/>
<accession>A0A6A4WMZ3</accession>